<comment type="caution">
    <text evidence="1">The sequence shown here is derived from an EMBL/GenBank/DDBJ whole genome shotgun (WGS) entry which is preliminary data.</text>
</comment>
<dbReference type="Proteomes" id="UP000305401">
    <property type="component" value="Unassembled WGS sequence"/>
</dbReference>
<organism evidence="1 2">
    <name type="scientific">Muribaculum caecicola</name>
    <dbReference type="NCBI Taxonomy" id="3038144"/>
    <lineage>
        <taxon>Bacteria</taxon>
        <taxon>Pseudomonadati</taxon>
        <taxon>Bacteroidota</taxon>
        <taxon>Bacteroidia</taxon>
        <taxon>Bacteroidales</taxon>
        <taxon>Muribaculaceae</taxon>
        <taxon>Muribaculum</taxon>
    </lineage>
</organism>
<proteinExistence type="predicted"/>
<accession>A0AC61S2S6</accession>
<protein>
    <submittedName>
        <fullName evidence="1">Prephenate dehydratase</fullName>
    </submittedName>
</protein>
<keyword evidence="2" id="KW-1185">Reference proteome</keyword>
<gene>
    <name evidence="1" type="ORF">E5990_10730</name>
</gene>
<evidence type="ECO:0000313" key="2">
    <source>
        <dbReference type="Proteomes" id="UP000305401"/>
    </source>
</evidence>
<name>A0AC61S2S6_9BACT</name>
<reference evidence="1" key="1">
    <citation type="submission" date="2019-04" db="EMBL/GenBank/DDBJ databases">
        <title>Microbes associate with the intestines of laboratory mice.</title>
        <authorList>
            <person name="Navarre W."/>
            <person name="Wong E."/>
            <person name="Huang K.C."/>
            <person name="Tropini C."/>
            <person name="Ng K."/>
            <person name="Yu B."/>
        </authorList>
    </citation>
    <scope>NUCLEOTIDE SEQUENCE</scope>
    <source>
        <strain evidence="1">NM86_A22</strain>
    </source>
</reference>
<sequence length="282" mass="31384">MKKRVTIQGVAGCYHDAAARGYFSGEDIDTIECDSFPALMDALSLDASLLGIMAIENTIAGALLQNHELLRMGHALIIGEYKMRISHSLAALPGQDIDELTEVNSHPMALRQCEQFLLRYPAMKRIEKFDTAGAAREIAENKLTGHAAVCGEYAARLYGLNVLASGIETNKRNFTRFLILADPLVAADLKPGEKDIDKSSIVFTLPHSKGALSKVLTILSFYDINLSKIQSMPIIGREWEYRFYADLTFDSYVRYCQAIEAVRPLTNELRVLGEYVECKNEI</sequence>
<evidence type="ECO:0000313" key="1">
    <source>
        <dbReference type="EMBL" id="THG42653.1"/>
    </source>
</evidence>
<dbReference type="EMBL" id="SSTG01000212">
    <property type="protein sequence ID" value="THG42653.1"/>
    <property type="molecule type" value="Genomic_DNA"/>
</dbReference>